<dbReference type="EMBL" id="JACVVK020000044">
    <property type="protein sequence ID" value="KAK7499430.1"/>
    <property type="molecule type" value="Genomic_DNA"/>
</dbReference>
<reference evidence="1 2" key="1">
    <citation type="journal article" date="2023" name="Sci. Data">
        <title>Genome assembly of the Korean intertidal mud-creeper Batillaria attramentaria.</title>
        <authorList>
            <person name="Patra A.K."/>
            <person name="Ho P.T."/>
            <person name="Jun S."/>
            <person name="Lee S.J."/>
            <person name="Kim Y."/>
            <person name="Won Y.J."/>
        </authorList>
    </citation>
    <scope>NUCLEOTIDE SEQUENCE [LARGE SCALE GENOMIC DNA]</scope>
    <source>
        <strain evidence="1">Wonlab-2016</strain>
    </source>
</reference>
<accession>A0ABD0LIU2</accession>
<gene>
    <name evidence="1" type="ORF">BaRGS_00009405</name>
</gene>
<dbReference type="AlphaFoldDB" id="A0ABD0LIU2"/>
<evidence type="ECO:0000313" key="2">
    <source>
        <dbReference type="Proteomes" id="UP001519460"/>
    </source>
</evidence>
<keyword evidence="2" id="KW-1185">Reference proteome</keyword>
<name>A0ABD0LIU2_9CAEN</name>
<proteinExistence type="predicted"/>
<dbReference type="Proteomes" id="UP001519460">
    <property type="component" value="Unassembled WGS sequence"/>
</dbReference>
<organism evidence="1 2">
    <name type="scientific">Batillaria attramentaria</name>
    <dbReference type="NCBI Taxonomy" id="370345"/>
    <lineage>
        <taxon>Eukaryota</taxon>
        <taxon>Metazoa</taxon>
        <taxon>Spiralia</taxon>
        <taxon>Lophotrochozoa</taxon>
        <taxon>Mollusca</taxon>
        <taxon>Gastropoda</taxon>
        <taxon>Caenogastropoda</taxon>
        <taxon>Sorbeoconcha</taxon>
        <taxon>Cerithioidea</taxon>
        <taxon>Batillariidae</taxon>
        <taxon>Batillaria</taxon>
    </lineage>
</organism>
<evidence type="ECO:0000313" key="1">
    <source>
        <dbReference type="EMBL" id="KAK7499430.1"/>
    </source>
</evidence>
<sequence>MPRACRQLAESYVIHSDAFRERLQTRPVHLTWDDSPANEADEKNTAVLPLDASRQQRYTCVCTSLAKIRTKRLRATRRG</sequence>
<comment type="caution">
    <text evidence="1">The sequence shown here is derived from an EMBL/GenBank/DDBJ whole genome shotgun (WGS) entry which is preliminary data.</text>
</comment>
<protein>
    <submittedName>
        <fullName evidence="1">Uncharacterized protein</fullName>
    </submittedName>
</protein>